<protein>
    <recommendedName>
        <fullName evidence="4">DUF4283 domain-containing protein</fullName>
    </recommendedName>
</protein>
<evidence type="ECO:0000256" key="1">
    <source>
        <dbReference type="SAM" id="MobiDB-lite"/>
    </source>
</evidence>
<dbReference type="Proteomes" id="UP001341840">
    <property type="component" value="Unassembled WGS sequence"/>
</dbReference>
<keyword evidence="3" id="KW-1185">Reference proteome</keyword>
<feature type="region of interest" description="Disordered" evidence="1">
    <location>
        <begin position="1"/>
        <end position="54"/>
    </location>
</feature>
<feature type="region of interest" description="Disordered" evidence="1">
    <location>
        <begin position="100"/>
        <end position="124"/>
    </location>
</feature>
<name>A0ABU6Z7H9_9FABA</name>
<accession>A0ABU6Z7H9</accession>
<evidence type="ECO:0000313" key="2">
    <source>
        <dbReference type="EMBL" id="MED6217559.1"/>
    </source>
</evidence>
<reference evidence="2 3" key="1">
    <citation type="journal article" date="2023" name="Plants (Basel)">
        <title>Bridging the Gap: Combining Genomics and Transcriptomics Approaches to Understand Stylosanthes scabra, an Orphan Legume from the Brazilian Caatinga.</title>
        <authorList>
            <person name="Ferreira-Neto J.R.C."/>
            <person name="da Silva M.D."/>
            <person name="Binneck E."/>
            <person name="de Melo N.F."/>
            <person name="da Silva R.H."/>
            <person name="de Melo A.L.T.M."/>
            <person name="Pandolfi V."/>
            <person name="Bustamante F.O."/>
            <person name="Brasileiro-Vidal A.C."/>
            <person name="Benko-Iseppon A.M."/>
        </authorList>
    </citation>
    <scope>NUCLEOTIDE SEQUENCE [LARGE SCALE GENOMIC DNA]</scope>
    <source>
        <tissue evidence="2">Leaves</tissue>
    </source>
</reference>
<gene>
    <name evidence="2" type="ORF">PIB30_018953</name>
</gene>
<evidence type="ECO:0008006" key="4">
    <source>
        <dbReference type="Google" id="ProtNLM"/>
    </source>
</evidence>
<proteinExistence type="predicted"/>
<comment type="caution">
    <text evidence="2">The sequence shown here is derived from an EMBL/GenBank/DDBJ whole genome shotgun (WGS) entry which is preliminary data.</text>
</comment>
<feature type="compositionally biased region" description="Basic and acidic residues" evidence="1">
    <location>
        <begin position="1"/>
        <end position="17"/>
    </location>
</feature>
<evidence type="ECO:0000313" key="3">
    <source>
        <dbReference type="Proteomes" id="UP001341840"/>
    </source>
</evidence>
<sequence length="312" mass="35492">MREIGRENGWEIGKKSDQVGNSNGQWRELHWRKPTNHWRQGQVPPPTQHRTQGATLNPGFKRKVDDVKRIEDSTFSVFVDNLPVDSTIERRLSISESRYRKGETGTNRDAGNNVRHGGDGRNTARMMPITAINHKKPRMNGNSYKEALLNGKNNIENGEASVDNGLRMLGNSKITLKGDEQLREMLGRCLVGETLNPVDFDTLKRQIKDDWSDVEDVRMMGAMKALVICNSKQSMEAMLEADALQKHFLETRRWTVGPLIRTWVTIEVDEEQFEIFIKEEGGLYAEADMKNDSKIEAGTLEVQKSRAVPEKD</sequence>
<dbReference type="EMBL" id="JASCZI010271918">
    <property type="protein sequence ID" value="MED6217559.1"/>
    <property type="molecule type" value="Genomic_DNA"/>
</dbReference>
<organism evidence="2 3">
    <name type="scientific">Stylosanthes scabra</name>
    <dbReference type="NCBI Taxonomy" id="79078"/>
    <lineage>
        <taxon>Eukaryota</taxon>
        <taxon>Viridiplantae</taxon>
        <taxon>Streptophyta</taxon>
        <taxon>Embryophyta</taxon>
        <taxon>Tracheophyta</taxon>
        <taxon>Spermatophyta</taxon>
        <taxon>Magnoliopsida</taxon>
        <taxon>eudicotyledons</taxon>
        <taxon>Gunneridae</taxon>
        <taxon>Pentapetalae</taxon>
        <taxon>rosids</taxon>
        <taxon>fabids</taxon>
        <taxon>Fabales</taxon>
        <taxon>Fabaceae</taxon>
        <taxon>Papilionoideae</taxon>
        <taxon>50 kb inversion clade</taxon>
        <taxon>dalbergioids sensu lato</taxon>
        <taxon>Dalbergieae</taxon>
        <taxon>Pterocarpus clade</taxon>
        <taxon>Stylosanthes</taxon>
    </lineage>
</organism>